<dbReference type="NCBIfam" id="TIGR00229">
    <property type="entry name" value="sensory_box"/>
    <property type="match status" value="1"/>
</dbReference>
<comment type="caution">
    <text evidence="6">The sequence shown here is derived from an EMBL/GenBank/DDBJ whole genome shotgun (WGS) entry which is preliminary data.</text>
</comment>
<dbReference type="SMART" id="SM00065">
    <property type="entry name" value="GAF"/>
    <property type="match status" value="1"/>
</dbReference>
<keyword evidence="2" id="KW-1133">Transmembrane helix</keyword>
<feature type="domain" description="GGDEF" evidence="5">
    <location>
        <begin position="397"/>
        <end position="520"/>
    </location>
</feature>
<dbReference type="GO" id="GO:0006355">
    <property type="term" value="P:regulation of DNA-templated transcription"/>
    <property type="evidence" value="ECO:0007669"/>
    <property type="project" value="InterPro"/>
</dbReference>
<dbReference type="InterPro" id="IPR013767">
    <property type="entry name" value="PAS_fold"/>
</dbReference>
<dbReference type="InterPro" id="IPR000014">
    <property type="entry name" value="PAS"/>
</dbReference>
<reference evidence="6" key="1">
    <citation type="submission" date="2020-12" db="EMBL/GenBank/DDBJ databases">
        <title>Clostridium thailandense sp. nov., a novel acetogenic bacterium isolated from peat land soil in Thailand.</title>
        <authorList>
            <person name="Chaikitkaew S."/>
            <person name="Birkeland N.K."/>
        </authorList>
    </citation>
    <scope>NUCLEOTIDE SEQUENCE</scope>
    <source>
        <strain evidence="6">PL3</strain>
    </source>
</reference>
<organism evidence="6 7">
    <name type="scientific">Clostridium thailandense</name>
    <dbReference type="NCBI Taxonomy" id="2794346"/>
    <lineage>
        <taxon>Bacteria</taxon>
        <taxon>Bacillati</taxon>
        <taxon>Bacillota</taxon>
        <taxon>Clostridia</taxon>
        <taxon>Eubacteriales</taxon>
        <taxon>Clostridiaceae</taxon>
        <taxon>Clostridium</taxon>
    </lineage>
</organism>
<protein>
    <submittedName>
        <fullName evidence="6">Diguanylate cyclase</fullName>
    </submittedName>
</protein>
<dbReference type="NCBIfam" id="TIGR00254">
    <property type="entry name" value="GGDEF"/>
    <property type="match status" value="1"/>
</dbReference>
<sequence>MKNFFDTLFVIHNFTLQFCTIKYLINLFSLNHIIYLNFILIIISLFIIILKYKKKNNELEKNKTVLEENLKLLRSILNALPDPIFCKDTDGVYTECNIEFEKSLNLKKKEIVNHTVYELFQDENSYTFHKSDLELMKHGGKRLYESKFRFSDGNLHDISFRKSTIISDSNEITGLVGIMIDITQARQNENKITKLLKINEAMLEVNQSIIGLNNIDDLFNLILDKALSIIDAAEYGSILTLNENNFLEIRASRGYDLAKAKEFKLKLEYSFHWLKTNGNIKNTIIINDIYELPDADLTDITEEMKKWTIKSCISTPIIIDGKLYGMLNIDSDREHAFAEEDTQIAQYMKNQIEIAISKHNLYEQIVYLSKYDKLTGFYNRNYFEEIIEKCIQDIDNKVFNFVVFDLNKLKQVNDGYGHLAGDSYIEVFARELRERTSSLDILARYGGDEFVGVFFNTNQQSLVEKFEELNNHLKNNPINFDGYNIICSFSYGISKFPDDAVSYMHLLKIADKKMYTYKNQ</sequence>
<keyword evidence="2" id="KW-0472">Membrane</keyword>
<dbReference type="CDD" id="cd01949">
    <property type="entry name" value="GGDEF"/>
    <property type="match status" value="1"/>
</dbReference>
<evidence type="ECO:0000259" key="3">
    <source>
        <dbReference type="PROSITE" id="PS50112"/>
    </source>
</evidence>
<evidence type="ECO:0000313" key="7">
    <source>
        <dbReference type="Proteomes" id="UP000694308"/>
    </source>
</evidence>
<evidence type="ECO:0000259" key="5">
    <source>
        <dbReference type="PROSITE" id="PS50887"/>
    </source>
</evidence>
<dbReference type="Pfam" id="PF13185">
    <property type="entry name" value="GAF_2"/>
    <property type="match status" value="1"/>
</dbReference>
<proteinExistence type="predicted"/>
<dbReference type="CDD" id="cd00130">
    <property type="entry name" value="PAS"/>
    <property type="match status" value="1"/>
</dbReference>
<dbReference type="SMART" id="SM00267">
    <property type="entry name" value="GGDEF"/>
    <property type="match status" value="1"/>
</dbReference>
<evidence type="ECO:0000313" key="6">
    <source>
        <dbReference type="EMBL" id="MBV7274629.1"/>
    </source>
</evidence>
<gene>
    <name evidence="6" type="ORF">I6U48_17180</name>
</gene>
<dbReference type="InterPro" id="IPR000160">
    <property type="entry name" value="GGDEF_dom"/>
</dbReference>
<keyword evidence="2" id="KW-0812">Transmembrane</keyword>
<dbReference type="PROSITE" id="PS50112">
    <property type="entry name" value="PAS"/>
    <property type="match status" value="1"/>
</dbReference>
<dbReference type="Proteomes" id="UP000694308">
    <property type="component" value="Unassembled WGS sequence"/>
</dbReference>
<dbReference type="PANTHER" id="PTHR44757">
    <property type="entry name" value="DIGUANYLATE CYCLASE DGCP"/>
    <property type="match status" value="1"/>
</dbReference>
<feature type="domain" description="PAS" evidence="3">
    <location>
        <begin position="69"/>
        <end position="139"/>
    </location>
</feature>
<evidence type="ECO:0000259" key="4">
    <source>
        <dbReference type="PROSITE" id="PS50113"/>
    </source>
</evidence>
<dbReference type="InterPro" id="IPR052155">
    <property type="entry name" value="Biofilm_reg_signaling"/>
</dbReference>
<dbReference type="PROSITE" id="PS50113">
    <property type="entry name" value="PAC"/>
    <property type="match status" value="1"/>
</dbReference>
<dbReference type="InterPro" id="IPR000700">
    <property type="entry name" value="PAS-assoc_C"/>
</dbReference>
<dbReference type="EMBL" id="JAEEGC010000092">
    <property type="protein sequence ID" value="MBV7274629.1"/>
    <property type="molecule type" value="Genomic_DNA"/>
</dbReference>
<dbReference type="Pfam" id="PF00990">
    <property type="entry name" value="GGDEF"/>
    <property type="match status" value="1"/>
</dbReference>
<evidence type="ECO:0000256" key="2">
    <source>
        <dbReference type="SAM" id="Phobius"/>
    </source>
</evidence>
<dbReference type="PROSITE" id="PS50887">
    <property type="entry name" value="GGDEF"/>
    <property type="match status" value="1"/>
</dbReference>
<dbReference type="InterPro" id="IPR003018">
    <property type="entry name" value="GAF"/>
</dbReference>
<accession>A0A949TKN9</accession>
<feature type="transmembrane region" description="Helical" evidence="2">
    <location>
        <begin position="33"/>
        <end position="52"/>
    </location>
</feature>
<dbReference type="SMART" id="SM00091">
    <property type="entry name" value="PAS"/>
    <property type="match status" value="1"/>
</dbReference>
<dbReference type="AlphaFoldDB" id="A0A949TKN9"/>
<name>A0A949TKN9_9CLOT</name>
<feature type="domain" description="PAC" evidence="4">
    <location>
        <begin position="142"/>
        <end position="194"/>
    </location>
</feature>
<keyword evidence="7" id="KW-1185">Reference proteome</keyword>
<dbReference type="Pfam" id="PF00989">
    <property type="entry name" value="PAS"/>
    <property type="match status" value="1"/>
</dbReference>
<dbReference type="RefSeq" id="WP_218321694.1">
    <property type="nucleotide sequence ID" value="NZ_JAEEGC010000092.1"/>
</dbReference>
<keyword evidence="1" id="KW-0175">Coiled coil</keyword>
<evidence type="ECO:0000256" key="1">
    <source>
        <dbReference type="SAM" id="Coils"/>
    </source>
</evidence>
<dbReference type="PANTHER" id="PTHR44757:SF2">
    <property type="entry name" value="BIOFILM ARCHITECTURE MAINTENANCE PROTEIN MBAA"/>
    <property type="match status" value="1"/>
</dbReference>
<feature type="coiled-coil region" evidence="1">
    <location>
        <begin position="49"/>
        <end position="76"/>
    </location>
</feature>